<evidence type="ECO:0000256" key="1">
    <source>
        <dbReference type="SAM" id="SignalP"/>
    </source>
</evidence>
<name>A0A5B2TFW4_9PROT</name>
<evidence type="ECO:0000313" key="2">
    <source>
        <dbReference type="EMBL" id="KAA2213386.1"/>
    </source>
</evidence>
<protein>
    <recommendedName>
        <fullName evidence="4">YncE family protein</fullName>
    </recommendedName>
</protein>
<evidence type="ECO:0008006" key="4">
    <source>
        <dbReference type="Google" id="ProtNLM"/>
    </source>
</evidence>
<keyword evidence="3" id="KW-1185">Reference proteome</keyword>
<sequence length="390" mass="40396">MRALSFIAVALTVLAGPGSVQAETVYVNRAVITDHARGGVTLVDLLTGRILRRLDTASPGSLRRGAAPGQVSLAQGPAGRVDVIDLGITVENHGDHADLRLSGPRLIPGVAHGPKPSHVLAGDGRLASFFDGDGSVVVTGEGAPVTLRANAAHHGLAYPFHAAAGPMLLVSHAAAAGARPGGVVLLDAGGRETARRDDCPMLHGEAVSNRVIALGCADGVLLLDTRSQVFRKVAYPEGTASGRMVRSLAGGADFHLFAADFGPDAVTILDPDAGRFMVVELPARRVAYALDPERSASMFVITEDGGLHRIDTLKGEILASVPLLRRYSMDGGWALARPRLSAAGGMVAVTDPAQSRLLVLDAGSLALRHEIAIEGTPFNILAIAASGERH</sequence>
<dbReference type="OrthoDB" id="9810636at2"/>
<dbReference type="Proteomes" id="UP000322110">
    <property type="component" value="Unassembled WGS sequence"/>
</dbReference>
<feature type="signal peptide" evidence="1">
    <location>
        <begin position="1"/>
        <end position="22"/>
    </location>
</feature>
<reference evidence="2 3" key="1">
    <citation type="journal article" date="2015" name="Int. J. Syst. Evol. Microbiol.">
        <title>Roseomonas oryzae sp. nov., isolated from paddy rhizosphere soil.</title>
        <authorList>
            <person name="Ramaprasad E.V."/>
            <person name="Sasikala Ch."/>
            <person name="Ramana Ch.V."/>
        </authorList>
    </citation>
    <scope>NUCLEOTIDE SEQUENCE [LARGE SCALE GENOMIC DNA]</scope>
    <source>
        <strain evidence="2 3">KCTC 42542</strain>
    </source>
</reference>
<organism evidence="2 3">
    <name type="scientific">Teichococcus oryzae</name>
    <dbReference type="NCBI Taxonomy" id="1608942"/>
    <lineage>
        <taxon>Bacteria</taxon>
        <taxon>Pseudomonadati</taxon>
        <taxon>Pseudomonadota</taxon>
        <taxon>Alphaproteobacteria</taxon>
        <taxon>Acetobacterales</taxon>
        <taxon>Roseomonadaceae</taxon>
        <taxon>Roseomonas</taxon>
    </lineage>
</organism>
<dbReference type="RefSeq" id="WP_149811890.1">
    <property type="nucleotide sequence ID" value="NZ_VUKA01000003.1"/>
</dbReference>
<accession>A0A5B2TFW4</accession>
<dbReference type="SUPFAM" id="SSF63829">
    <property type="entry name" value="Calcium-dependent phosphotriesterase"/>
    <property type="match status" value="1"/>
</dbReference>
<proteinExistence type="predicted"/>
<dbReference type="AlphaFoldDB" id="A0A5B2TFW4"/>
<dbReference type="EMBL" id="VUKA01000003">
    <property type="protein sequence ID" value="KAA2213386.1"/>
    <property type="molecule type" value="Genomic_DNA"/>
</dbReference>
<comment type="caution">
    <text evidence="2">The sequence shown here is derived from an EMBL/GenBank/DDBJ whole genome shotgun (WGS) entry which is preliminary data.</text>
</comment>
<feature type="chain" id="PRO_5022966931" description="YncE family protein" evidence="1">
    <location>
        <begin position="23"/>
        <end position="390"/>
    </location>
</feature>
<gene>
    <name evidence="2" type="ORF">F0Q34_09065</name>
</gene>
<keyword evidence="1" id="KW-0732">Signal</keyword>
<evidence type="ECO:0000313" key="3">
    <source>
        <dbReference type="Proteomes" id="UP000322110"/>
    </source>
</evidence>